<accession>A0ABT3AT68</accession>
<evidence type="ECO:0000313" key="2">
    <source>
        <dbReference type="EMBL" id="MCV3212316.1"/>
    </source>
</evidence>
<dbReference type="RefSeq" id="WP_263743826.1">
    <property type="nucleotide sequence ID" value="NZ_JAOWRF010000033.1"/>
</dbReference>
<evidence type="ECO:0000313" key="3">
    <source>
        <dbReference type="Proteomes" id="UP001526143"/>
    </source>
</evidence>
<feature type="region of interest" description="Disordered" evidence="1">
    <location>
        <begin position="49"/>
        <end position="97"/>
    </location>
</feature>
<reference evidence="2 3" key="1">
    <citation type="submission" date="2022-10" db="EMBL/GenBank/DDBJ databases">
        <title>Identification of biosynthetic pathway for the production of the potent trypsin inhibitor radiosumin.</title>
        <authorList>
            <person name="Fewer D.P."/>
            <person name="Delbaje E."/>
            <person name="Ouyang X."/>
            <person name="Agostino P.D."/>
            <person name="Wahlsten M."/>
            <person name="Jokela J."/>
            <person name="Permi P."/>
            <person name="Haapaniemi E."/>
            <person name="Koistinen H."/>
        </authorList>
    </citation>
    <scope>NUCLEOTIDE SEQUENCE [LARGE SCALE GENOMIC DNA]</scope>
    <source>
        <strain evidence="2 3">NIES-515</strain>
    </source>
</reference>
<dbReference type="Proteomes" id="UP001526143">
    <property type="component" value="Unassembled WGS sequence"/>
</dbReference>
<keyword evidence="3" id="KW-1185">Reference proteome</keyword>
<name>A0ABT3AT68_9CYAN</name>
<dbReference type="InterPro" id="IPR022217">
    <property type="entry name" value="Prot_inh_I10_marinostatin"/>
</dbReference>
<dbReference type="NCBIfam" id="NF033738">
    <property type="entry name" value="microvirid_RiPP"/>
    <property type="match status" value="1"/>
</dbReference>
<sequence>MSDNDRSDLNSQAVPFFARYLEGQFCEDLSEEEMEAVQGGTTFVTLKFPSDNEEGGHGGGVVTNKFPRDKEDWGGGVVTNKFPSDKEDWGGGVVTRKYPSDADEYAVTQKYPSDGDDHAFPID</sequence>
<dbReference type="Pfam" id="PF12559">
    <property type="entry name" value="Inhibitor_I10"/>
    <property type="match status" value="1"/>
</dbReference>
<gene>
    <name evidence="2" type="ORF">OGM63_02020</name>
</gene>
<protein>
    <submittedName>
        <fullName evidence="2">Microviridin/marinostatin family tricyclic proteinase inhibitor</fullName>
    </submittedName>
</protein>
<organism evidence="2 3">
    <name type="scientific">Plectonema radiosum NIES-515</name>
    <dbReference type="NCBI Taxonomy" id="2986073"/>
    <lineage>
        <taxon>Bacteria</taxon>
        <taxon>Bacillati</taxon>
        <taxon>Cyanobacteriota</taxon>
        <taxon>Cyanophyceae</taxon>
        <taxon>Oscillatoriophycideae</taxon>
        <taxon>Oscillatoriales</taxon>
        <taxon>Microcoleaceae</taxon>
        <taxon>Plectonema</taxon>
    </lineage>
</organism>
<evidence type="ECO:0000256" key="1">
    <source>
        <dbReference type="SAM" id="MobiDB-lite"/>
    </source>
</evidence>
<comment type="caution">
    <text evidence="2">The sequence shown here is derived from an EMBL/GenBank/DDBJ whole genome shotgun (WGS) entry which is preliminary data.</text>
</comment>
<proteinExistence type="predicted"/>
<dbReference type="EMBL" id="JAOWRF010000033">
    <property type="protein sequence ID" value="MCV3212316.1"/>
    <property type="molecule type" value="Genomic_DNA"/>
</dbReference>